<sequence length="107" mass="12246">LPTLIIVFITIGWLGRQGSSMGWYNNQIESSMLVFFTLFLSSILIIWQARAQHGQELLRQRAQHALELSNLKLEKKVALRTKELQQLTLELEAISLTDSLTGLPNRR</sequence>
<dbReference type="EMBL" id="JAVLSF010001388">
    <property type="protein sequence ID" value="MDR9778936.1"/>
    <property type="molecule type" value="Genomic_DNA"/>
</dbReference>
<dbReference type="AlphaFoldDB" id="A0AAJ2LSQ8"/>
<keyword evidence="1" id="KW-1133">Transmembrane helix</keyword>
<comment type="caution">
    <text evidence="2">The sequence shown here is derived from an EMBL/GenBank/DDBJ whole genome shotgun (WGS) entry which is preliminary data.</text>
</comment>
<evidence type="ECO:0000256" key="1">
    <source>
        <dbReference type="SAM" id="Phobius"/>
    </source>
</evidence>
<reference evidence="2" key="1">
    <citation type="submission" date="2023-04" db="EMBL/GenBank/DDBJ databases">
        <title>Genomic characterization of faba bean (Vicia faba) microsymbionts in Mexican soils.</title>
        <authorList>
            <person name="Rivera Orduna F.N."/>
            <person name="Guevara-Luna J."/>
            <person name="Yan J."/>
            <person name="Arroyo-Herrera I."/>
            <person name="Li Y."/>
            <person name="Vasquez-Murrieta M.S."/>
            <person name="Wang E.T."/>
        </authorList>
    </citation>
    <scope>NUCLEOTIDE SEQUENCE</scope>
    <source>
        <strain evidence="2">CH26</strain>
    </source>
</reference>
<gene>
    <name evidence="2" type="ORF">RJJ65_41035</name>
</gene>
<dbReference type="RefSeq" id="WP_310866880.1">
    <property type="nucleotide sequence ID" value="NZ_JAVLSF010001388.1"/>
</dbReference>
<feature type="non-terminal residue" evidence="2">
    <location>
        <position position="107"/>
    </location>
</feature>
<name>A0AAJ2LSQ8_9HYPH</name>
<dbReference type="Proteomes" id="UP001268610">
    <property type="component" value="Unassembled WGS sequence"/>
</dbReference>
<protein>
    <submittedName>
        <fullName evidence="2">Uncharacterized protein</fullName>
    </submittedName>
</protein>
<proteinExistence type="predicted"/>
<evidence type="ECO:0000313" key="2">
    <source>
        <dbReference type="EMBL" id="MDR9778936.1"/>
    </source>
</evidence>
<keyword evidence="1" id="KW-0812">Transmembrane</keyword>
<organism evidence="2 3">
    <name type="scientific">Rhizobium hidalgonense</name>
    <dbReference type="NCBI Taxonomy" id="1538159"/>
    <lineage>
        <taxon>Bacteria</taxon>
        <taxon>Pseudomonadati</taxon>
        <taxon>Pseudomonadota</taxon>
        <taxon>Alphaproteobacteria</taxon>
        <taxon>Hyphomicrobiales</taxon>
        <taxon>Rhizobiaceae</taxon>
        <taxon>Rhizobium/Agrobacterium group</taxon>
        <taxon>Rhizobium</taxon>
    </lineage>
</organism>
<feature type="non-terminal residue" evidence="2">
    <location>
        <position position="1"/>
    </location>
</feature>
<accession>A0AAJ2LSQ8</accession>
<feature type="transmembrane region" description="Helical" evidence="1">
    <location>
        <begin position="32"/>
        <end position="51"/>
    </location>
</feature>
<keyword evidence="1" id="KW-0472">Membrane</keyword>
<evidence type="ECO:0000313" key="3">
    <source>
        <dbReference type="Proteomes" id="UP001268610"/>
    </source>
</evidence>